<dbReference type="InterPro" id="IPR013762">
    <property type="entry name" value="Integrase-like_cat_sf"/>
</dbReference>
<dbReference type="GO" id="GO:0015074">
    <property type="term" value="P:DNA integration"/>
    <property type="evidence" value="ECO:0007669"/>
    <property type="project" value="UniProtKB-KW"/>
</dbReference>
<evidence type="ECO:0000256" key="1">
    <source>
        <dbReference type="ARBA" id="ARBA00008857"/>
    </source>
</evidence>
<evidence type="ECO:0000256" key="5">
    <source>
        <dbReference type="PROSITE-ProRule" id="PRU01248"/>
    </source>
</evidence>
<accession>A0A517WGT9</accession>
<dbReference type="Gene3D" id="1.10.443.10">
    <property type="entry name" value="Intergrase catalytic core"/>
    <property type="match status" value="1"/>
</dbReference>
<evidence type="ECO:0000259" key="7">
    <source>
        <dbReference type="PROSITE" id="PS51900"/>
    </source>
</evidence>
<name>A0A517WGT9_9PLAN</name>
<dbReference type="Gene3D" id="1.10.150.130">
    <property type="match status" value="1"/>
</dbReference>
<evidence type="ECO:0000256" key="4">
    <source>
        <dbReference type="ARBA" id="ARBA00023172"/>
    </source>
</evidence>
<organism evidence="8 9">
    <name type="scientific">Gimesia chilikensis</name>
    <dbReference type="NCBI Taxonomy" id="2605989"/>
    <lineage>
        <taxon>Bacteria</taxon>
        <taxon>Pseudomonadati</taxon>
        <taxon>Planctomycetota</taxon>
        <taxon>Planctomycetia</taxon>
        <taxon>Planctomycetales</taxon>
        <taxon>Planctomycetaceae</taxon>
        <taxon>Gimesia</taxon>
    </lineage>
</organism>
<gene>
    <name evidence="8" type="ORF">V6x_41980</name>
</gene>
<dbReference type="Pfam" id="PF00589">
    <property type="entry name" value="Phage_integrase"/>
    <property type="match status" value="1"/>
</dbReference>
<dbReference type="InterPro" id="IPR010998">
    <property type="entry name" value="Integrase_recombinase_N"/>
</dbReference>
<dbReference type="EMBL" id="CP036347">
    <property type="protein sequence ID" value="QDU04470.1"/>
    <property type="molecule type" value="Genomic_DNA"/>
</dbReference>
<evidence type="ECO:0000259" key="6">
    <source>
        <dbReference type="PROSITE" id="PS51898"/>
    </source>
</evidence>
<dbReference type="AlphaFoldDB" id="A0A517WGT9"/>
<feature type="domain" description="Tyr recombinase" evidence="6">
    <location>
        <begin position="164"/>
        <end position="352"/>
    </location>
</feature>
<dbReference type="PROSITE" id="PS51900">
    <property type="entry name" value="CB"/>
    <property type="match status" value="1"/>
</dbReference>
<protein>
    <submittedName>
        <fullName evidence="8">Site-specific tyrosine recombinase XerC</fullName>
    </submittedName>
</protein>
<evidence type="ECO:0000313" key="8">
    <source>
        <dbReference type="EMBL" id="QDU04470.1"/>
    </source>
</evidence>
<reference evidence="8 9" key="1">
    <citation type="submission" date="2019-02" db="EMBL/GenBank/DDBJ databases">
        <title>Deep-cultivation of Planctomycetes and their phenomic and genomic characterization uncovers novel biology.</title>
        <authorList>
            <person name="Wiegand S."/>
            <person name="Jogler M."/>
            <person name="Boedeker C."/>
            <person name="Pinto D."/>
            <person name="Vollmers J."/>
            <person name="Rivas-Marin E."/>
            <person name="Kohn T."/>
            <person name="Peeters S.H."/>
            <person name="Heuer A."/>
            <person name="Rast P."/>
            <person name="Oberbeckmann S."/>
            <person name="Bunk B."/>
            <person name="Jeske O."/>
            <person name="Meyerdierks A."/>
            <person name="Storesund J.E."/>
            <person name="Kallscheuer N."/>
            <person name="Luecker S."/>
            <person name="Lage O.M."/>
            <person name="Pohl T."/>
            <person name="Merkel B.J."/>
            <person name="Hornburger P."/>
            <person name="Mueller R.-W."/>
            <person name="Bruemmer F."/>
            <person name="Labrenz M."/>
            <person name="Spormann A.M."/>
            <person name="Op den Camp H."/>
            <person name="Overmann J."/>
            <person name="Amann R."/>
            <person name="Jetten M.S.M."/>
            <person name="Mascher T."/>
            <person name="Medema M.H."/>
            <person name="Devos D.P."/>
            <person name="Kaster A.-K."/>
            <person name="Ovreas L."/>
            <person name="Rohde M."/>
            <person name="Galperin M.Y."/>
            <person name="Jogler C."/>
        </authorList>
    </citation>
    <scope>NUCLEOTIDE SEQUENCE [LARGE SCALE GENOMIC DNA]</scope>
    <source>
        <strain evidence="8 9">V6</strain>
    </source>
</reference>
<dbReference type="PROSITE" id="PS51898">
    <property type="entry name" value="TYR_RECOMBINASE"/>
    <property type="match status" value="1"/>
</dbReference>
<dbReference type="GO" id="GO:0006310">
    <property type="term" value="P:DNA recombination"/>
    <property type="evidence" value="ECO:0007669"/>
    <property type="project" value="UniProtKB-KW"/>
</dbReference>
<dbReference type="InterPro" id="IPR011010">
    <property type="entry name" value="DNA_brk_join_enz"/>
</dbReference>
<evidence type="ECO:0000256" key="2">
    <source>
        <dbReference type="ARBA" id="ARBA00022908"/>
    </source>
</evidence>
<sequence>MSQLKGVAKKDSSLQSFFYDGEHRRKSLKTCNKKIAIYRATKLGNELLEGTYQKSDFDIRLEDSIERYLESLTTDGRARKTLVRYRGVLTKLRVFTEKKKKRLLRQISATLFDQFRAERSLKVSARTLYHEGTICKPFLYWCVSRGLLKLNPLEKVKLNKPKPRLQPSPTLQDVQKILKDSTAGQSILYTTLAYTGMRSGELRTLRKEYVDLKQNWIHVVSREDAERTKTGESRKIPIHPELRKLLEKRSAAPGPWYFTAEPSNKYPAGDHWINPKKLNERFLGVAKRVGLHTGRDALGYTLHSLQHFFETHCVNQGIPQCVIDAWMGHQSDRSMAAVYYHLSDEDSQAFMQQVDFTLPSTESAD</sequence>
<dbReference type="InterPro" id="IPR002104">
    <property type="entry name" value="Integrase_catalytic"/>
</dbReference>
<evidence type="ECO:0000256" key="3">
    <source>
        <dbReference type="ARBA" id="ARBA00023125"/>
    </source>
</evidence>
<dbReference type="RefSeq" id="WP_145042240.1">
    <property type="nucleotide sequence ID" value="NZ_CP036347.1"/>
</dbReference>
<dbReference type="PANTHER" id="PTHR30349:SF64">
    <property type="entry name" value="PROPHAGE INTEGRASE INTD-RELATED"/>
    <property type="match status" value="1"/>
</dbReference>
<keyword evidence="3 5" id="KW-0238">DNA-binding</keyword>
<keyword evidence="2" id="KW-0229">DNA integration</keyword>
<dbReference type="Proteomes" id="UP000320722">
    <property type="component" value="Chromosome"/>
</dbReference>
<keyword evidence="4" id="KW-0233">DNA recombination</keyword>
<dbReference type="SUPFAM" id="SSF56349">
    <property type="entry name" value="DNA breaking-rejoining enzymes"/>
    <property type="match status" value="1"/>
</dbReference>
<dbReference type="InterPro" id="IPR044068">
    <property type="entry name" value="CB"/>
</dbReference>
<dbReference type="CDD" id="cd00796">
    <property type="entry name" value="INT_Rci_Hp1_C"/>
    <property type="match status" value="1"/>
</dbReference>
<proteinExistence type="inferred from homology"/>
<dbReference type="GO" id="GO:0003677">
    <property type="term" value="F:DNA binding"/>
    <property type="evidence" value="ECO:0007669"/>
    <property type="project" value="UniProtKB-UniRule"/>
</dbReference>
<evidence type="ECO:0000313" key="9">
    <source>
        <dbReference type="Proteomes" id="UP000320722"/>
    </source>
</evidence>
<dbReference type="PANTHER" id="PTHR30349">
    <property type="entry name" value="PHAGE INTEGRASE-RELATED"/>
    <property type="match status" value="1"/>
</dbReference>
<comment type="similarity">
    <text evidence="1">Belongs to the 'phage' integrase family.</text>
</comment>
<dbReference type="InterPro" id="IPR050090">
    <property type="entry name" value="Tyrosine_recombinase_XerCD"/>
</dbReference>
<feature type="domain" description="Core-binding (CB)" evidence="7">
    <location>
        <begin position="59"/>
        <end position="143"/>
    </location>
</feature>